<dbReference type="InterPro" id="IPR043129">
    <property type="entry name" value="ATPase_NBD"/>
</dbReference>
<gene>
    <name evidence="2" type="ORF">CAAU_1124</name>
</gene>
<dbReference type="InterPro" id="IPR049874">
    <property type="entry name" value="ROK_cs"/>
</dbReference>
<name>I7KTQ9_9CLOT</name>
<protein>
    <submittedName>
        <fullName evidence="2">Putative ROK-family transcriptional regulator</fullName>
    </submittedName>
</protein>
<organism evidence="2 3">
    <name type="scientific">Caloramator australicus RC3</name>
    <dbReference type="NCBI Taxonomy" id="857293"/>
    <lineage>
        <taxon>Bacteria</taxon>
        <taxon>Bacillati</taxon>
        <taxon>Bacillota</taxon>
        <taxon>Clostridia</taxon>
        <taxon>Eubacteriales</taxon>
        <taxon>Clostridiaceae</taxon>
        <taxon>Caloramator</taxon>
    </lineage>
</organism>
<dbReference type="InterPro" id="IPR000600">
    <property type="entry name" value="ROK"/>
</dbReference>
<dbReference type="AlphaFoldDB" id="I7KTQ9"/>
<dbReference type="PANTHER" id="PTHR18964">
    <property type="entry name" value="ROK (REPRESSOR, ORF, KINASE) FAMILY"/>
    <property type="match status" value="1"/>
</dbReference>
<comment type="caution">
    <text evidence="2">The sequence shown here is derived from an EMBL/GenBank/DDBJ whole genome shotgun (WGS) entry which is preliminary data.</text>
</comment>
<accession>I7KTQ9</accession>
<dbReference type="eggNOG" id="COG1940">
    <property type="taxonomic scope" value="Bacteria"/>
</dbReference>
<dbReference type="Proteomes" id="UP000007652">
    <property type="component" value="Unassembled WGS sequence"/>
</dbReference>
<evidence type="ECO:0000313" key="2">
    <source>
        <dbReference type="EMBL" id="CCJ33208.1"/>
    </source>
</evidence>
<sequence length="320" mass="34296">MDKFLCGIDLGGTKINTVIITNKGEMVSSYTLPTLAHEGPEKVIQRMKETVYKVLEDAKLDVSDLEGIGVASPGPLDAKKGIVLNPPNLPGWIDITLAKILEDEFKIPVKLQNDANCAALAEYYFGAGNRTKNFVYITISTGIGGGAIIDGKLYDGANSNAAEFGHASINFDGEKCQCGSYGCFEMYASGTALANFAAKEIEKGRESVIKDIAKDGKITAKDVFEAYKMGDNLAKELIEREAFYLGVGIANIIMNYNPEVIALGGGVANGFDILYPIMIKTVEERCYKASFEGCKIVKAKLGQNSGAIGAAVLNIVFSKN</sequence>
<proteinExistence type="inferred from homology"/>
<dbReference type="SUPFAM" id="SSF53067">
    <property type="entry name" value="Actin-like ATPase domain"/>
    <property type="match status" value="1"/>
</dbReference>
<dbReference type="Pfam" id="PF00480">
    <property type="entry name" value="ROK"/>
    <property type="match status" value="1"/>
</dbReference>
<reference evidence="2 3" key="1">
    <citation type="journal article" date="2011" name="J. Bacteriol.">
        <title>Draft genome sequence of Caloramator australicus strain RC3T, a thermoanaerobe from the Great Artesian Basin of Australia.</title>
        <authorList>
            <person name="Ogg C.D."/>
            <person name="Patel B.K.C."/>
        </authorList>
    </citation>
    <scope>NUCLEOTIDE SEQUENCE [LARGE SCALE GENOMIC DNA]</scope>
    <source>
        <strain evidence="2 3">RC3</strain>
    </source>
</reference>
<dbReference type="Gene3D" id="3.30.420.40">
    <property type="match status" value="2"/>
</dbReference>
<evidence type="ECO:0000256" key="1">
    <source>
        <dbReference type="ARBA" id="ARBA00006479"/>
    </source>
</evidence>
<dbReference type="RefSeq" id="WP_008908479.1">
    <property type="nucleotide sequence ID" value="NZ_CAKP01000065.1"/>
</dbReference>
<dbReference type="EMBL" id="CAKP01000065">
    <property type="protein sequence ID" value="CCJ33208.1"/>
    <property type="molecule type" value="Genomic_DNA"/>
</dbReference>
<dbReference type="OrthoDB" id="9810372at2"/>
<dbReference type="STRING" id="857293.CAAU_1124"/>
<comment type="similarity">
    <text evidence="1">Belongs to the ROK (NagC/XylR) family.</text>
</comment>
<evidence type="ECO:0000313" key="3">
    <source>
        <dbReference type="Proteomes" id="UP000007652"/>
    </source>
</evidence>
<keyword evidence="3" id="KW-1185">Reference proteome</keyword>
<dbReference type="PROSITE" id="PS01125">
    <property type="entry name" value="ROK"/>
    <property type="match status" value="1"/>
</dbReference>
<dbReference type="PANTHER" id="PTHR18964:SF149">
    <property type="entry name" value="BIFUNCTIONAL UDP-N-ACETYLGLUCOSAMINE 2-EPIMERASE_N-ACETYLMANNOSAMINE KINASE"/>
    <property type="match status" value="1"/>
</dbReference>